<dbReference type="InterPro" id="IPR024492">
    <property type="entry name" value="DUF2764"/>
</dbReference>
<dbReference type="AlphaFoldDB" id="A0A9X1FCM2"/>
<dbReference type="RefSeq" id="WP_218547853.1">
    <property type="nucleotide sequence ID" value="NZ_JAGSPD010000020.1"/>
</dbReference>
<protein>
    <submittedName>
        <fullName evidence="1">DUF2764 family protein</fullName>
    </submittedName>
</protein>
<gene>
    <name evidence="1" type="ORF">KCG49_15675</name>
</gene>
<accession>A0A9X1FCM2</accession>
<dbReference type="Pfam" id="PF10962">
    <property type="entry name" value="DUF2764"/>
    <property type="match status" value="1"/>
</dbReference>
<name>A0A9X1FCM2_9FLAO</name>
<reference evidence="1" key="1">
    <citation type="submission" date="2021-04" db="EMBL/GenBank/DDBJ databases">
        <authorList>
            <person name="Pira H."/>
            <person name="Risdian C."/>
            <person name="Wink J."/>
        </authorList>
    </citation>
    <scope>NUCLEOTIDE SEQUENCE</scope>
    <source>
        <strain evidence="1">WHY3</strain>
    </source>
</reference>
<evidence type="ECO:0000313" key="1">
    <source>
        <dbReference type="EMBL" id="MBV7270628.1"/>
    </source>
</evidence>
<sequence>MISGNLEYIISSLPYLSFNDTKEYRNHVLSILEKYYGTSVNEHHLINTLDQEASKFLAPKAYHLFKQINLSDIHKEIFQQSSNKFLSEFSKFVFRLKTDLLELRRSRKNEPESTLSKSDLWGSIPQSPLEAEIHLIKLQWDYLEECSIGHYADYSALVIYKLKFLLLLRWWSFDQKKGFDNFITISKLAEYGG</sequence>
<comment type="caution">
    <text evidence="1">The sequence shown here is derived from an EMBL/GenBank/DDBJ whole genome shotgun (WGS) entry which is preliminary data.</text>
</comment>
<proteinExistence type="predicted"/>
<dbReference type="Proteomes" id="UP001138894">
    <property type="component" value="Unassembled WGS sequence"/>
</dbReference>
<dbReference type="EMBL" id="JAGSPD010000020">
    <property type="protein sequence ID" value="MBV7270628.1"/>
    <property type="molecule type" value="Genomic_DNA"/>
</dbReference>
<keyword evidence="2" id="KW-1185">Reference proteome</keyword>
<organism evidence="1 2">
    <name type="scientific">Winogradskyella luteola</name>
    <dbReference type="NCBI Taxonomy" id="2828330"/>
    <lineage>
        <taxon>Bacteria</taxon>
        <taxon>Pseudomonadati</taxon>
        <taxon>Bacteroidota</taxon>
        <taxon>Flavobacteriia</taxon>
        <taxon>Flavobacteriales</taxon>
        <taxon>Flavobacteriaceae</taxon>
        <taxon>Winogradskyella</taxon>
    </lineage>
</organism>
<evidence type="ECO:0000313" key="2">
    <source>
        <dbReference type="Proteomes" id="UP001138894"/>
    </source>
</evidence>